<dbReference type="InterPro" id="IPR052787">
    <property type="entry name" value="MAVS"/>
</dbReference>
<reference evidence="5 6" key="1">
    <citation type="submission" date="2022-12" db="EMBL/GenBank/DDBJ databases">
        <title>Chromosome-level genome of Tegillarca granosa.</title>
        <authorList>
            <person name="Kim J."/>
        </authorList>
    </citation>
    <scope>NUCLEOTIDE SEQUENCE [LARGE SCALE GENOMIC DNA]</scope>
    <source>
        <strain evidence="5">Teg-2019</strain>
        <tissue evidence="5">Adductor muscle</tissue>
    </source>
</reference>
<organism evidence="5 6">
    <name type="scientific">Tegillarca granosa</name>
    <name type="common">Malaysian cockle</name>
    <name type="synonym">Anadara granosa</name>
    <dbReference type="NCBI Taxonomy" id="220873"/>
    <lineage>
        <taxon>Eukaryota</taxon>
        <taxon>Metazoa</taxon>
        <taxon>Spiralia</taxon>
        <taxon>Lophotrochozoa</taxon>
        <taxon>Mollusca</taxon>
        <taxon>Bivalvia</taxon>
        <taxon>Autobranchia</taxon>
        <taxon>Pteriomorphia</taxon>
        <taxon>Arcoida</taxon>
        <taxon>Arcoidea</taxon>
        <taxon>Arcidae</taxon>
        <taxon>Tegillarca</taxon>
    </lineage>
</organism>
<feature type="domain" description="ZMYM2-like/QRICH1 C-terminal" evidence="4">
    <location>
        <begin position="99"/>
        <end position="192"/>
    </location>
</feature>
<dbReference type="InterPro" id="IPR021893">
    <property type="entry name" value="ZMYM2-like_C"/>
</dbReference>
<protein>
    <recommendedName>
        <fullName evidence="4">ZMYM2-like/QRICH1 C-terminal domain-containing protein</fullName>
    </recommendedName>
</protein>
<keyword evidence="2" id="KW-0597">Phosphoprotein</keyword>
<sequence>MAASRYRLVDDAEMERLLHAKESKNTRRVMTSAVDSFRHFLLTKGLYQKFESFDIEMLDARLAKFYASVQRGDAPMRSSAESRENLRQMTKSTFKVDQDDTWKRYVYQSADELGKNHRENSTNNNTEGRMYKIPGSRNCPVFSFELYISKLNPNCEALWQKPKDSLSASDVIWHCNSPLGKKSLSKMMSQINKIGN</sequence>
<dbReference type="PANTHER" id="PTHR21446">
    <property type="entry name" value="DUF3504 DOMAIN-CONTAINING PROTEIN"/>
    <property type="match status" value="1"/>
</dbReference>
<accession>A0ABQ9FLE4</accession>
<keyword evidence="6" id="KW-1185">Reference proteome</keyword>
<proteinExistence type="predicted"/>
<dbReference type="EMBL" id="JARBDR010000214">
    <property type="protein sequence ID" value="KAJ8318111.1"/>
    <property type="molecule type" value="Genomic_DNA"/>
</dbReference>
<dbReference type="Pfam" id="PF12012">
    <property type="entry name" value="DUF3504"/>
    <property type="match status" value="1"/>
</dbReference>
<keyword evidence="1" id="KW-1017">Isopeptide bond</keyword>
<evidence type="ECO:0000313" key="5">
    <source>
        <dbReference type="EMBL" id="KAJ8318111.1"/>
    </source>
</evidence>
<dbReference type="Proteomes" id="UP001217089">
    <property type="component" value="Unassembled WGS sequence"/>
</dbReference>
<evidence type="ECO:0000256" key="1">
    <source>
        <dbReference type="ARBA" id="ARBA00022499"/>
    </source>
</evidence>
<evidence type="ECO:0000313" key="6">
    <source>
        <dbReference type="Proteomes" id="UP001217089"/>
    </source>
</evidence>
<dbReference type="PANTHER" id="PTHR21446:SF12">
    <property type="entry name" value="POTASSIUM CHANNEL TETRAMERIZATION DOMAIN CONTAINING 1"/>
    <property type="match status" value="1"/>
</dbReference>
<evidence type="ECO:0000259" key="4">
    <source>
        <dbReference type="Pfam" id="PF12012"/>
    </source>
</evidence>
<comment type="caution">
    <text evidence="5">The sequence shown here is derived from an EMBL/GenBank/DDBJ whole genome shotgun (WGS) entry which is preliminary data.</text>
</comment>
<evidence type="ECO:0000256" key="3">
    <source>
        <dbReference type="ARBA" id="ARBA00022843"/>
    </source>
</evidence>
<name>A0ABQ9FLE4_TEGGR</name>
<evidence type="ECO:0000256" key="2">
    <source>
        <dbReference type="ARBA" id="ARBA00022553"/>
    </source>
</evidence>
<keyword evidence="3" id="KW-0832">Ubl conjugation</keyword>
<gene>
    <name evidence="5" type="ORF">KUTeg_003202</name>
</gene>